<dbReference type="RefSeq" id="WP_233732026.1">
    <property type="nucleotide sequence ID" value="NZ_JAJVCN010000004.1"/>
</dbReference>
<dbReference type="EMBL" id="JAJVCN010000004">
    <property type="protein sequence ID" value="MCE7010361.1"/>
    <property type="molecule type" value="Genomic_DNA"/>
</dbReference>
<protein>
    <submittedName>
        <fullName evidence="1">Uncharacterized protein</fullName>
    </submittedName>
</protein>
<name>A0ABS8ZUR0_9PSEU</name>
<evidence type="ECO:0000313" key="1">
    <source>
        <dbReference type="EMBL" id="MCE7010361.1"/>
    </source>
</evidence>
<organism evidence="1 2">
    <name type="scientific">Kibdelosporangium philippinense</name>
    <dbReference type="NCBI Taxonomy" id="211113"/>
    <lineage>
        <taxon>Bacteria</taxon>
        <taxon>Bacillati</taxon>
        <taxon>Actinomycetota</taxon>
        <taxon>Actinomycetes</taxon>
        <taxon>Pseudonocardiales</taxon>
        <taxon>Pseudonocardiaceae</taxon>
        <taxon>Kibdelosporangium</taxon>
    </lineage>
</organism>
<keyword evidence="2" id="KW-1185">Reference proteome</keyword>
<accession>A0ABS8ZUR0</accession>
<gene>
    <name evidence="1" type="ORF">LWC34_47295</name>
</gene>
<comment type="caution">
    <text evidence="1">The sequence shown here is derived from an EMBL/GenBank/DDBJ whole genome shotgun (WGS) entry which is preliminary data.</text>
</comment>
<evidence type="ECO:0000313" key="2">
    <source>
        <dbReference type="Proteomes" id="UP001521150"/>
    </source>
</evidence>
<proteinExistence type="predicted"/>
<dbReference type="Proteomes" id="UP001521150">
    <property type="component" value="Unassembled WGS sequence"/>
</dbReference>
<sequence length="104" mass="11100">MVSLAINESGDSAVAMKLATDAWELNVQASAADFMRLREIDSADWLARRALAVGRCAGVPVFWVSSGGQVTILVGHDDQTWDIAVTVPLATVHKIVALAEQHEG</sequence>
<reference evidence="1 2" key="1">
    <citation type="submission" date="2021-12" db="EMBL/GenBank/DDBJ databases">
        <title>Genome sequence of Kibdelosporangium philippinense ATCC 49844.</title>
        <authorList>
            <person name="Fedorov E.A."/>
            <person name="Omeragic M."/>
            <person name="Shalygina K.F."/>
            <person name="Maclea K.S."/>
        </authorList>
    </citation>
    <scope>NUCLEOTIDE SEQUENCE [LARGE SCALE GENOMIC DNA]</scope>
    <source>
        <strain evidence="1 2">ATCC 49844</strain>
    </source>
</reference>